<keyword evidence="2" id="KW-0805">Transcription regulation</keyword>
<dbReference type="PROSITE" id="PS50943">
    <property type="entry name" value="HTH_CROC1"/>
    <property type="match status" value="1"/>
</dbReference>
<dbReference type="InterPro" id="IPR001387">
    <property type="entry name" value="Cro/C1-type_HTH"/>
</dbReference>
<dbReference type="KEGG" id="ete:ETEE_1897"/>
<organism evidence="7 8">
    <name type="scientific">Edwardsiella anguillarum ET080813</name>
    <dbReference type="NCBI Taxonomy" id="667120"/>
    <lineage>
        <taxon>Bacteria</taxon>
        <taxon>Pseudomonadati</taxon>
        <taxon>Pseudomonadota</taxon>
        <taxon>Gammaproteobacteria</taxon>
        <taxon>Enterobacterales</taxon>
        <taxon>Hafniaceae</taxon>
        <taxon>Edwardsiella</taxon>
    </lineage>
</organism>
<dbReference type="GO" id="GO:0000976">
    <property type="term" value="F:transcription cis-regulatory region binding"/>
    <property type="evidence" value="ECO:0007669"/>
    <property type="project" value="TreeGrafter"/>
</dbReference>
<dbReference type="Gene3D" id="3.40.50.2300">
    <property type="match status" value="2"/>
</dbReference>
<evidence type="ECO:0000259" key="5">
    <source>
        <dbReference type="PROSITE" id="PS50932"/>
    </source>
</evidence>
<evidence type="ECO:0000259" key="6">
    <source>
        <dbReference type="PROSITE" id="PS50943"/>
    </source>
</evidence>
<dbReference type="AlphaFoldDB" id="A0A076LNY9"/>
<dbReference type="PROSITE" id="PS00356">
    <property type="entry name" value="HTH_LACI_1"/>
    <property type="match status" value="1"/>
</dbReference>
<dbReference type="CDD" id="cd01392">
    <property type="entry name" value="HTH_LacI"/>
    <property type="match status" value="1"/>
</dbReference>
<evidence type="ECO:0000313" key="7">
    <source>
        <dbReference type="EMBL" id="AIJ08343.1"/>
    </source>
</evidence>
<evidence type="ECO:0000313" key="8">
    <source>
        <dbReference type="Proteomes" id="UP000028681"/>
    </source>
</evidence>
<dbReference type="InterPro" id="IPR010982">
    <property type="entry name" value="Lambda_DNA-bd_dom_sf"/>
</dbReference>
<feature type="domain" description="HTH cro/C1-type" evidence="6">
    <location>
        <begin position="14"/>
        <end position="56"/>
    </location>
</feature>
<feature type="domain" description="HTH lacI-type" evidence="5">
    <location>
        <begin position="12"/>
        <end position="66"/>
    </location>
</feature>
<sequence>MYISLKMKKKRPVLQDIADRVGVTKMTVSRYLRNPELVSLPLRGKIAAALDELGYIPNRAPDILSNATSRAIGVLLPSLTNQVFAEVLRGIESVTDQHHYQTMLAHYGYRKEKEEERLTSLLSYNIDGLILAERDHTPRTLKMIEVAGIPVVELMDSVSPCLDMAVGFDNVEAARAMTQAIIARGHRRTVYFGARLDERTVMKQRGYEAAMRAADLTPRSVMIPRSSSYSVGGELLREALKRYPDMDSIFCTNDDLAVGAAFECQRLGLRIPQDMAIAGFHGHDIGQVMEPQLASVLTPRQRMGQLAAERLLARLRGEHSAEAAAVDVGFTLLHGGSI</sequence>
<evidence type="ECO:0000256" key="1">
    <source>
        <dbReference type="ARBA" id="ARBA00022491"/>
    </source>
</evidence>
<dbReference type="NCBIfam" id="NF011563">
    <property type="entry name" value="PRK14987.1"/>
    <property type="match status" value="1"/>
</dbReference>
<reference evidence="7 8" key="1">
    <citation type="journal article" date="2012" name="PLoS ONE">
        <title>Edwardsiella comparative phylogenomics reveal the new intra/inter-species taxonomic relationships, virulence evolution and niche adaptation mechanisms.</title>
        <authorList>
            <person name="Yang M."/>
            <person name="Lv Y."/>
            <person name="Xiao J."/>
            <person name="Wu H."/>
            <person name="Zheng H."/>
            <person name="Liu Q."/>
            <person name="Zhang Y."/>
            <person name="Wang Q."/>
        </authorList>
    </citation>
    <scope>NUCLEOTIDE SEQUENCE [LARGE SCALE GENOMIC DNA]</scope>
    <source>
        <strain evidence="8">080813</strain>
    </source>
</reference>
<dbReference type="PANTHER" id="PTHR30146">
    <property type="entry name" value="LACI-RELATED TRANSCRIPTIONAL REPRESSOR"/>
    <property type="match status" value="1"/>
</dbReference>
<dbReference type="Gene3D" id="1.10.260.40">
    <property type="entry name" value="lambda repressor-like DNA-binding domains"/>
    <property type="match status" value="1"/>
</dbReference>
<dbReference type="SUPFAM" id="SSF47413">
    <property type="entry name" value="lambda repressor-like DNA-binding domains"/>
    <property type="match status" value="1"/>
</dbReference>
<proteinExistence type="predicted"/>
<dbReference type="PANTHER" id="PTHR30146:SF2">
    <property type="entry name" value="HTH-TYPE TRANSCRIPTIONAL REGULATOR GNTR"/>
    <property type="match status" value="1"/>
</dbReference>
<dbReference type="FunFam" id="1.10.260.40:FF:000012">
    <property type="entry name" value="HTH-type transcriptional regulator GntR"/>
    <property type="match status" value="1"/>
</dbReference>
<keyword evidence="4" id="KW-0804">Transcription</keyword>
<evidence type="ECO:0000256" key="4">
    <source>
        <dbReference type="ARBA" id="ARBA00023163"/>
    </source>
</evidence>
<dbReference type="SMART" id="SM00354">
    <property type="entry name" value="HTH_LACI"/>
    <property type="match status" value="1"/>
</dbReference>
<dbReference type="CDD" id="cd01575">
    <property type="entry name" value="PBP1_GntR"/>
    <property type="match status" value="1"/>
</dbReference>
<dbReference type="GO" id="GO:0005737">
    <property type="term" value="C:cytoplasm"/>
    <property type="evidence" value="ECO:0007669"/>
    <property type="project" value="UniProtKB-ARBA"/>
</dbReference>
<dbReference type="InterPro" id="IPR028082">
    <property type="entry name" value="Peripla_BP_I"/>
</dbReference>
<keyword evidence="1" id="KW-0678">Repressor</keyword>
<dbReference type="Proteomes" id="UP000028681">
    <property type="component" value="Chromosome"/>
</dbReference>
<evidence type="ECO:0000256" key="2">
    <source>
        <dbReference type="ARBA" id="ARBA00023015"/>
    </source>
</evidence>
<evidence type="ECO:0000256" key="3">
    <source>
        <dbReference type="ARBA" id="ARBA00023125"/>
    </source>
</evidence>
<dbReference type="PROSITE" id="PS50932">
    <property type="entry name" value="HTH_LACI_2"/>
    <property type="match status" value="1"/>
</dbReference>
<accession>A0A076LNY9</accession>
<dbReference type="GO" id="GO:0003700">
    <property type="term" value="F:DNA-binding transcription factor activity"/>
    <property type="evidence" value="ECO:0007669"/>
    <property type="project" value="TreeGrafter"/>
</dbReference>
<protein>
    <submittedName>
        <fullName evidence="7">Gluconate utilization system Gnt-I transcriptional repressor</fullName>
    </submittedName>
</protein>
<dbReference type="InterPro" id="IPR000843">
    <property type="entry name" value="HTH_LacI"/>
</dbReference>
<gene>
    <name evidence="7" type="ORF">ETEE_1897</name>
</gene>
<dbReference type="EMBL" id="CP006664">
    <property type="protein sequence ID" value="AIJ08343.1"/>
    <property type="molecule type" value="Genomic_DNA"/>
</dbReference>
<dbReference type="SUPFAM" id="SSF53822">
    <property type="entry name" value="Periplasmic binding protein-like I"/>
    <property type="match status" value="1"/>
</dbReference>
<keyword evidence="3" id="KW-0238">DNA-binding</keyword>
<dbReference type="InterPro" id="IPR001761">
    <property type="entry name" value="Peripla_BP/Lac1_sug-bd_dom"/>
</dbReference>
<dbReference type="Pfam" id="PF00356">
    <property type="entry name" value="LacI"/>
    <property type="match status" value="1"/>
</dbReference>
<name>A0A076LNY9_9GAMM</name>
<dbReference type="HOGENOM" id="CLU_037628_6_3_6"/>
<dbReference type="Pfam" id="PF00532">
    <property type="entry name" value="Peripla_BP_1"/>
    <property type="match status" value="1"/>
</dbReference>